<dbReference type="PANTHER" id="PTHR36182:SF2">
    <property type="entry name" value="LYTIC POLYSACCHARIDE MONOOXYGENASE"/>
    <property type="match status" value="1"/>
</dbReference>
<reference evidence="3" key="1">
    <citation type="journal article" date="2023" name="Mol. Phylogenet. Evol.">
        <title>Genome-scale phylogeny and comparative genomics of the fungal order Sordariales.</title>
        <authorList>
            <person name="Hensen N."/>
            <person name="Bonometti L."/>
            <person name="Westerberg I."/>
            <person name="Brannstrom I.O."/>
            <person name="Guillou S."/>
            <person name="Cros-Aarteil S."/>
            <person name="Calhoun S."/>
            <person name="Haridas S."/>
            <person name="Kuo A."/>
            <person name="Mondo S."/>
            <person name="Pangilinan J."/>
            <person name="Riley R."/>
            <person name="LaButti K."/>
            <person name="Andreopoulos B."/>
            <person name="Lipzen A."/>
            <person name="Chen C."/>
            <person name="Yan M."/>
            <person name="Daum C."/>
            <person name="Ng V."/>
            <person name="Clum A."/>
            <person name="Steindorff A."/>
            <person name="Ohm R.A."/>
            <person name="Martin F."/>
            <person name="Silar P."/>
            <person name="Natvig D.O."/>
            <person name="Lalanne C."/>
            <person name="Gautier V."/>
            <person name="Ament-Velasquez S.L."/>
            <person name="Kruys A."/>
            <person name="Hutchinson M.I."/>
            <person name="Powell A.J."/>
            <person name="Barry K."/>
            <person name="Miller A.N."/>
            <person name="Grigoriev I.V."/>
            <person name="Debuchy R."/>
            <person name="Gladieux P."/>
            <person name="Hiltunen Thoren M."/>
            <person name="Johannesson H."/>
        </authorList>
    </citation>
    <scope>NUCLEOTIDE SEQUENCE</scope>
    <source>
        <strain evidence="3">CBS 532.94</strain>
    </source>
</reference>
<evidence type="ECO:0000313" key="3">
    <source>
        <dbReference type="EMBL" id="KAK4234351.1"/>
    </source>
</evidence>
<evidence type="ECO:0000256" key="2">
    <source>
        <dbReference type="SAM" id="SignalP"/>
    </source>
</evidence>
<reference evidence="3" key="2">
    <citation type="submission" date="2023-05" db="EMBL/GenBank/DDBJ databases">
        <authorList>
            <consortium name="Lawrence Berkeley National Laboratory"/>
            <person name="Steindorff A."/>
            <person name="Hensen N."/>
            <person name="Bonometti L."/>
            <person name="Westerberg I."/>
            <person name="Brannstrom I.O."/>
            <person name="Guillou S."/>
            <person name="Cros-Aarteil S."/>
            <person name="Calhoun S."/>
            <person name="Haridas S."/>
            <person name="Kuo A."/>
            <person name="Mondo S."/>
            <person name="Pangilinan J."/>
            <person name="Riley R."/>
            <person name="Labutti K."/>
            <person name="Andreopoulos B."/>
            <person name="Lipzen A."/>
            <person name="Chen C."/>
            <person name="Yanf M."/>
            <person name="Daum C."/>
            <person name="Ng V."/>
            <person name="Clum A."/>
            <person name="Ohm R."/>
            <person name="Martin F."/>
            <person name="Silar P."/>
            <person name="Natvig D."/>
            <person name="Lalanne C."/>
            <person name="Gautier V."/>
            <person name="Ament-Velasquez S.L."/>
            <person name="Kruys A."/>
            <person name="Hutchinson M.I."/>
            <person name="Powell A.J."/>
            <person name="Barry K."/>
            <person name="Miller A.N."/>
            <person name="Grigoriev I.V."/>
            <person name="Debuchy R."/>
            <person name="Gladieux P."/>
            <person name="Thoren M.H."/>
            <person name="Johannesson H."/>
        </authorList>
    </citation>
    <scope>NUCLEOTIDE SEQUENCE</scope>
    <source>
        <strain evidence="3">CBS 532.94</strain>
    </source>
</reference>
<protein>
    <recommendedName>
        <fullName evidence="5">Lytic polysaccharide monooxygenase</fullName>
    </recommendedName>
</protein>
<evidence type="ECO:0008006" key="5">
    <source>
        <dbReference type="Google" id="ProtNLM"/>
    </source>
</evidence>
<sequence>MSSLVSATGAAMLLPLGEAGGHMVMNRPIPYNLHIEPLLQVNPISGGLYPFPCHNKYGFTTRTPVEAGGTTLVNFTGGAQHGGGSCQFSITYDKPVDGGNWNKSAAFKTVYGIMIGGCPAVFTDETHNLAPVTLDENLRQDGEHCGNETGIDCIRQFRIPIPKFMKNGPATFIWSWLNKIRNKEMHMNCAPIYITGGTGDEEQIQDLPDIFIANYPNDPEVPNCITGTSADKVVVNFPNPGKYGRVLEPPMEPATKLAGYCTQIPPASLIPTFLPDPQADGGSDGEDDSSDSAPSETTAFSIGPVVRAGPPPGNNTGRILKSTSPPPVVFATLSTTTTVVESSYIDIDTATDTGATIADGKKGVVACPAEDNGKVVCIGDHGNQFGLCDGGWTVVQDVAEGTECRDGKIVKG</sequence>
<comment type="caution">
    <text evidence="3">The sequence shown here is derived from an EMBL/GenBank/DDBJ whole genome shotgun (WGS) entry which is preliminary data.</text>
</comment>
<evidence type="ECO:0000256" key="1">
    <source>
        <dbReference type="SAM" id="MobiDB-lite"/>
    </source>
</evidence>
<dbReference type="Proteomes" id="UP001303760">
    <property type="component" value="Unassembled WGS sequence"/>
</dbReference>
<proteinExistence type="predicted"/>
<accession>A0AAN7C2V5</accession>
<dbReference type="Gene3D" id="2.70.50.70">
    <property type="match status" value="1"/>
</dbReference>
<dbReference type="AlphaFoldDB" id="A0AAN7C2V5"/>
<dbReference type="PANTHER" id="PTHR36182">
    <property type="entry name" value="PROTEIN, PUTATIVE (AFU_ORTHOLOGUE AFUA_6G10930)-RELATED"/>
    <property type="match status" value="1"/>
</dbReference>
<name>A0AAN7C2V5_9PEZI</name>
<feature type="region of interest" description="Disordered" evidence="1">
    <location>
        <begin position="271"/>
        <end position="323"/>
    </location>
</feature>
<dbReference type="EMBL" id="MU860381">
    <property type="protein sequence ID" value="KAK4234351.1"/>
    <property type="molecule type" value="Genomic_DNA"/>
</dbReference>
<evidence type="ECO:0000313" key="4">
    <source>
        <dbReference type="Proteomes" id="UP001303760"/>
    </source>
</evidence>
<feature type="chain" id="PRO_5042827612" description="Lytic polysaccharide monooxygenase" evidence="2">
    <location>
        <begin position="20"/>
        <end position="412"/>
    </location>
</feature>
<gene>
    <name evidence="3" type="ORF">C8A03DRAFT_47292</name>
</gene>
<feature type="compositionally biased region" description="Polar residues" evidence="1">
    <location>
        <begin position="314"/>
        <end position="323"/>
    </location>
</feature>
<keyword evidence="2" id="KW-0732">Signal</keyword>
<organism evidence="3 4">
    <name type="scientific">Achaetomium macrosporum</name>
    <dbReference type="NCBI Taxonomy" id="79813"/>
    <lineage>
        <taxon>Eukaryota</taxon>
        <taxon>Fungi</taxon>
        <taxon>Dikarya</taxon>
        <taxon>Ascomycota</taxon>
        <taxon>Pezizomycotina</taxon>
        <taxon>Sordariomycetes</taxon>
        <taxon>Sordariomycetidae</taxon>
        <taxon>Sordariales</taxon>
        <taxon>Chaetomiaceae</taxon>
        <taxon>Achaetomium</taxon>
    </lineage>
</organism>
<feature type="signal peptide" evidence="2">
    <location>
        <begin position="1"/>
        <end position="19"/>
    </location>
</feature>
<keyword evidence="4" id="KW-1185">Reference proteome</keyword>